<dbReference type="SUPFAM" id="SSF58104">
    <property type="entry name" value="Methyl-accepting chemotaxis protein (MCP) signaling domain"/>
    <property type="match status" value="1"/>
</dbReference>
<dbReference type="InterPro" id="IPR003660">
    <property type="entry name" value="HAMP_dom"/>
</dbReference>
<dbReference type="Pfam" id="PF00672">
    <property type="entry name" value="HAMP"/>
    <property type="match status" value="1"/>
</dbReference>
<feature type="domain" description="HAMP" evidence="10">
    <location>
        <begin position="210"/>
        <end position="262"/>
    </location>
</feature>
<sequence>MRHLKVKTKILALLAATLVFLAAVGITGYQTTDRIAAKAQLMYNQNMLASMDINQVIIDNRTIESAIMELMLTKDQQRNDELKNSIQERITSNEKLYAHLNTITLTSTSADLYNQYKSNLNTYQSLLEQVQSLALQNNNTEAYSLFTAKVEPIRQAMNAATRSLNSQLTQEAAATSEQIDSSASSSKIILISVIAAGILLSLLFGFMISQMITRPLAQLQQLMSRAGDGDLTVAGDYDSRDEIGMVTSSFNSMIGNVKAIIRQVDESALTLSASSEELTASAEQTAQAAEHIAVATNEMSTGIESQVESVNQVNQSVSSMYEKMGLVSTNSQEINKLTEQMTSAAHNGLQEVNEITRLIKGLSIDMEQNLRVMTQLNTTSDQIGLASSSIQQIAQQTNLLALNASIEAARAGEAGRGFAVVAEEIRKLATGAADSSKEISDMVQSIQDSSRAAVEQVNQSSSSIQASVQSSLRVNTAFEAIRESVDATSGKIGISSEMIQEVARQSEKIAEAMEHVSAITEQSSAGIQQTGAASEEQLSTMEEVSGSARYLSELAENLQHALARFKI</sequence>
<evidence type="ECO:0000259" key="9">
    <source>
        <dbReference type="PROSITE" id="PS50111"/>
    </source>
</evidence>
<reference evidence="12" key="1">
    <citation type="submission" date="2015-10" db="EMBL/GenBank/DDBJ databases">
        <title>Genome of Paenibacillus bovis sp. nov.</title>
        <authorList>
            <person name="Wu Z."/>
            <person name="Gao C."/>
            <person name="Liu Z."/>
            <person name="Zheng H."/>
        </authorList>
    </citation>
    <scope>NUCLEOTIDE SEQUENCE [LARGE SCALE GENOMIC DNA]</scope>
    <source>
        <strain evidence="12">BD3526</strain>
    </source>
</reference>
<dbReference type="GO" id="GO:0005886">
    <property type="term" value="C:plasma membrane"/>
    <property type="evidence" value="ECO:0007669"/>
    <property type="project" value="UniProtKB-SubCell"/>
</dbReference>
<dbReference type="Pfam" id="PF00015">
    <property type="entry name" value="MCPsignal"/>
    <property type="match status" value="1"/>
</dbReference>
<feature type="signal peptide" evidence="8">
    <location>
        <begin position="1"/>
        <end position="22"/>
    </location>
</feature>
<dbReference type="InterPro" id="IPR004089">
    <property type="entry name" value="MCPsignal_dom"/>
</dbReference>
<dbReference type="PANTHER" id="PTHR32089">
    <property type="entry name" value="METHYL-ACCEPTING CHEMOTAXIS PROTEIN MCPB"/>
    <property type="match status" value="1"/>
</dbReference>
<evidence type="ECO:0000256" key="3">
    <source>
        <dbReference type="ARBA" id="ARBA00023136"/>
    </source>
</evidence>
<dbReference type="RefSeq" id="WP_060535023.1">
    <property type="nucleotide sequence ID" value="NZ_CP013023.1"/>
</dbReference>
<keyword evidence="12" id="KW-1185">Reference proteome</keyword>
<dbReference type="PRINTS" id="PR00260">
    <property type="entry name" value="CHEMTRNSDUCR"/>
</dbReference>
<gene>
    <name evidence="11" type="ORF">AR543_13470</name>
</gene>
<dbReference type="InterPro" id="IPR004090">
    <property type="entry name" value="Chemotax_Me-accpt_rcpt"/>
</dbReference>
<evidence type="ECO:0000256" key="7">
    <source>
        <dbReference type="SAM" id="Phobius"/>
    </source>
</evidence>
<keyword evidence="3 7" id="KW-0472">Membrane</keyword>
<dbReference type="PROSITE" id="PS50111">
    <property type="entry name" value="CHEMOTAXIS_TRANSDUC_2"/>
    <property type="match status" value="1"/>
</dbReference>
<proteinExistence type="inferred from homology"/>
<keyword evidence="4 6" id="KW-0807">Transducer</keyword>
<dbReference type="PROSITE" id="PS50885">
    <property type="entry name" value="HAMP"/>
    <property type="match status" value="1"/>
</dbReference>
<reference evidence="11 12" key="2">
    <citation type="journal article" date="2016" name="Int. J. Syst. Evol. Microbiol.">
        <title>Paenibacillus bovis sp. nov., isolated from raw yak (Bos grunniens) milk.</title>
        <authorList>
            <person name="Gao C."/>
            <person name="Han J."/>
            <person name="Liu Z."/>
            <person name="Xu X."/>
            <person name="Hang F."/>
            <person name="Wu Z."/>
        </authorList>
    </citation>
    <scope>NUCLEOTIDE SEQUENCE [LARGE SCALE GENOMIC DNA]</scope>
    <source>
        <strain evidence="11 12">BD3526</strain>
    </source>
</reference>
<dbReference type="CDD" id="cd06225">
    <property type="entry name" value="HAMP"/>
    <property type="match status" value="1"/>
</dbReference>
<evidence type="ECO:0000256" key="4">
    <source>
        <dbReference type="ARBA" id="ARBA00023224"/>
    </source>
</evidence>
<evidence type="ECO:0000256" key="6">
    <source>
        <dbReference type="PROSITE-ProRule" id="PRU00284"/>
    </source>
</evidence>
<dbReference type="Gene3D" id="6.10.340.10">
    <property type="match status" value="1"/>
</dbReference>
<name>A0A172ZH03_9BACL</name>
<feature type="transmembrane region" description="Helical" evidence="7">
    <location>
        <begin position="188"/>
        <end position="208"/>
    </location>
</feature>
<dbReference type="PANTHER" id="PTHR32089:SF112">
    <property type="entry name" value="LYSOZYME-LIKE PROTEIN-RELATED"/>
    <property type="match status" value="1"/>
</dbReference>
<organism evidence="11 12">
    <name type="scientific">Paenibacillus bovis</name>
    <dbReference type="NCBI Taxonomy" id="1616788"/>
    <lineage>
        <taxon>Bacteria</taxon>
        <taxon>Bacillati</taxon>
        <taxon>Bacillota</taxon>
        <taxon>Bacilli</taxon>
        <taxon>Bacillales</taxon>
        <taxon>Paenibacillaceae</taxon>
        <taxon>Paenibacillus</taxon>
    </lineage>
</organism>
<evidence type="ECO:0000313" key="12">
    <source>
        <dbReference type="Proteomes" id="UP000078148"/>
    </source>
</evidence>
<dbReference type="GO" id="GO:0007165">
    <property type="term" value="P:signal transduction"/>
    <property type="evidence" value="ECO:0007669"/>
    <property type="project" value="UniProtKB-KW"/>
</dbReference>
<feature type="domain" description="Methyl-accepting transducer" evidence="9">
    <location>
        <begin position="281"/>
        <end position="517"/>
    </location>
</feature>
<comment type="subcellular location">
    <subcellularLocation>
        <location evidence="1">Cell membrane</location>
    </subcellularLocation>
</comment>
<accession>A0A172ZH03</accession>
<comment type="similarity">
    <text evidence="5">Belongs to the methyl-accepting chemotaxis (MCP) protein family.</text>
</comment>
<dbReference type="Pfam" id="PF12729">
    <property type="entry name" value="4HB_MCP_1"/>
    <property type="match status" value="1"/>
</dbReference>
<keyword evidence="8" id="KW-0732">Signal</keyword>
<feature type="chain" id="PRO_5008005881" description="Chemotaxis protein" evidence="8">
    <location>
        <begin position="23"/>
        <end position="567"/>
    </location>
</feature>
<dbReference type="InterPro" id="IPR024478">
    <property type="entry name" value="HlyB_4HB_MCP"/>
</dbReference>
<dbReference type="Gene3D" id="1.10.287.950">
    <property type="entry name" value="Methyl-accepting chemotaxis protein"/>
    <property type="match status" value="1"/>
</dbReference>
<evidence type="ECO:0000259" key="10">
    <source>
        <dbReference type="PROSITE" id="PS50885"/>
    </source>
</evidence>
<evidence type="ECO:0000256" key="8">
    <source>
        <dbReference type="SAM" id="SignalP"/>
    </source>
</evidence>
<evidence type="ECO:0000313" key="11">
    <source>
        <dbReference type="EMBL" id="ANF96916.1"/>
    </source>
</evidence>
<evidence type="ECO:0008006" key="13">
    <source>
        <dbReference type="Google" id="ProtNLM"/>
    </source>
</evidence>
<dbReference type="Proteomes" id="UP000078148">
    <property type="component" value="Chromosome"/>
</dbReference>
<evidence type="ECO:0000256" key="2">
    <source>
        <dbReference type="ARBA" id="ARBA00022475"/>
    </source>
</evidence>
<dbReference type="GO" id="GO:0006935">
    <property type="term" value="P:chemotaxis"/>
    <property type="evidence" value="ECO:0007669"/>
    <property type="project" value="InterPro"/>
</dbReference>
<evidence type="ECO:0000256" key="1">
    <source>
        <dbReference type="ARBA" id="ARBA00004236"/>
    </source>
</evidence>
<dbReference type="STRING" id="1616788.AR543_13470"/>
<protein>
    <recommendedName>
        <fullName evidence="13">Chemotaxis protein</fullName>
    </recommendedName>
</protein>
<keyword evidence="7" id="KW-0812">Transmembrane</keyword>
<dbReference type="SMART" id="SM00304">
    <property type="entry name" value="HAMP"/>
    <property type="match status" value="1"/>
</dbReference>
<dbReference type="GO" id="GO:0004888">
    <property type="term" value="F:transmembrane signaling receptor activity"/>
    <property type="evidence" value="ECO:0007669"/>
    <property type="project" value="InterPro"/>
</dbReference>
<keyword evidence="7" id="KW-1133">Transmembrane helix</keyword>
<dbReference type="SMART" id="SM00283">
    <property type="entry name" value="MA"/>
    <property type="match status" value="1"/>
</dbReference>
<evidence type="ECO:0000256" key="5">
    <source>
        <dbReference type="ARBA" id="ARBA00029447"/>
    </source>
</evidence>
<dbReference type="KEGG" id="pbv:AR543_13470"/>
<dbReference type="OrthoDB" id="358716at2"/>
<keyword evidence="2" id="KW-1003">Cell membrane</keyword>
<dbReference type="EMBL" id="CP013023">
    <property type="protein sequence ID" value="ANF96916.1"/>
    <property type="molecule type" value="Genomic_DNA"/>
</dbReference>
<dbReference type="AlphaFoldDB" id="A0A172ZH03"/>